<reference evidence="6 7" key="1">
    <citation type="submission" date="2018-07" db="EMBL/GenBank/DDBJ databases">
        <title>GABA Modulating Bacteria of the Human Gut Microbiota.</title>
        <authorList>
            <person name="Strandwitz P."/>
            <person name="Kim K.H."/>
            <person name="Terekhova D."/>
            <person name="Liu J.K."/>
            <person name="Sharma A."/>
            <person name="Levering J."/>
            <person name="Mcdonald D."/>
            <person name="Dietrich D."/>
            <person name="Ramadhar T.R."/>
            <person name="Lekbua A."/>
            <person name="Mroue N."/>
            <person name="Liston C."/>
            <person name="Stewart E.J."/>
            <person name="Dubin M.J."/>
            <person name="Zengler K."/>
            <person name="Knight R."/>
            <person name="Gilbert J.A."/>
            <person name="Clardy J."/>
            <person name="Lewis K."/>
        </authorList>
    </citation>
    <scope>NUCLEOTIDE SEQUENCE [LARGE SCALE GENOMIC DNA]</scope>
    <source>
        <strain evidence="6 7">KLE1738</strain>
    </source>
</reference>
<evidence type="ECO:0000313" key="6">
    <source>
        <dbReference type="EMBL" id="RFT07576.1"/>
    </source>
</evidence>
<dbReference type="CDD" id="cd05797">
    <property type="entry name" value="Ribosomal_L10"/>
    <property type="match status" value="1"/>
</dbReference>
<keyword evidence="2 5" id="KW-0689">Ribosomal protein</keyword>
<dbReference type="HAMAP" id="MF_00362">
    <property type="entry name" value="Ribosomal_uL10"/>
    <property type="match status" value="1"/>
</dbReference>
<evidence type="ECO:0000256" key="1">
    <source>
        <dbReference type="ARBA" id="ARBA00008889"/>
    </source>
</evidence>
<organism evidence="6 7">
    <name type="scientific">Evtepia gabavorous</name>
    <dbReference type="NCBI Taxonomy" id="2211183"/>
    <lineage>
        <taxon>Bacteria</taxon>
        <taxon>Bacillati</taxon>
        <taxon>Bacillota</taxon>
        <taxon>Clostridia</taxon>
        <taxon>Eubacteriales</taxon>
        <taxon>Evtepia</taxon>
    </lineage>
</organism>
<dbReference type="InterPro" id="IPR047865">
    <property type="entry name" value="Ribosomal_uL10_bac_type"/>
</dbReference>
<dbReference type="RefSeq" id="WP_021920282.1">
    <property type="nucleotide sequence ID" value="NZ_CAKXKJ010000003.1"/>
</dbReference>
<dbReference type="InterPro" id="IPR001790">
    <property type="entry name" value="Ribosomal_uL10"/>
</dbReference>
<dbReference type="EMBL" id="QQRQ01000001">
    <property type="protein sequence ID" value="RFT07576.1"/>
    <property type="molecule type" value="Genomic_DNA"/>
</dbReference>
<evidence type="ECO:0000256" key="4">
    <source>
        <dbReference type="ARBA" id="ARBA00035202"/>
    </source>
</evidence>
<dbReference type="PROSITE" id="PS01109">
    <property type="entry name" value="RIBOSOMAL_L10"/>
    <property type="match status" value="1"/>
</dbReference>
<sequence>MPNAKILSEKQAIVASLTEKFQNAAAGVIVDYRGITVAEDTELRAKMRENGVEYFVVKNTLARFAAKNAGLDELCDVLEGTTSIAICEGDPVAAAKVVAEFSKKLAAQEKFVIKSGFVDGKVISVDEVKALADLPSREVLVATVLGTLIAPVRGLATVLDANISGLARVMQAIADQKGA</sequence>
<accession>A0A3E2B6I7</accession>
<dbReference type="GO" id="GO:0003735">
    <property type="term" value="F:structural constituent of ribosome"/>
    <property type="evidence" value="ECO:0007669"/>
    <property type="project" value="InterPro"/>
</dbReference>
<keyword evidence="5" id="KW-0694">RNA-binding</keyword>
<dbReference type="AlphaFoldDB" id="A0A3E2B6I7"/>
<name>A0A3E2B6I7_9FIRM</name>
<dbReference type="GO" id="GO:0070180">
    <property type="term" value="F:large ribosomal subunit rRNA binding"/>
    <property type="evidence" value="ECO:0007669"/>
    <property type="project" value="UniProtKB-UniRule"/>
</dbReference>
<keyword evidence="7" id="KW-1185">Reference proteome</keyword>
<dbReference type="SUPFAM" id="SSF160369">
    <property type="entry name" value="Ribosomal protein L10-like"/>
    <property type="match status" value="1"/>
</dbReference>
<evidence type="ECO:0000313" key="7">
    <source>
        <dbReference type="Proteomes" id="UP000260649"/>
    </source>
</evidence>
<keyword evidence="3 5" id="KW-0687">Ribonucleoprotein</keyword>
<protein>
    <recommendedName>
        <fullName evidence="4 5">Large ribosomal subunit protein uL10</fullName>
    </recommendedName>
</protein>
<evidence type="ECO:0000256" key="3">
    <source>
        <dbReference type="ARBA" id="ARBA00023274"/>
    </source>
</evidence>
<dbReference type="Pfam" id="PF00466">
    <property type="entry name" value="Ribosomal_L10"/>
    <property type="match status" value="1"/>
</dbReference>
<dbReference type="OrthoDB" id="9808307at2"/>
<dbReference type="GO" id="GO:0006412">
    <property type="term" value="P:translation"/>
    <property type="evidence" value="ECO:0007669"/>
    <property type="project" value="UniProtKB-UniRule"/>
</dbReference>
<gene>
    <name evidence="5" type="primary">rplJ</name>
    <name evidence="6" type="ORF">DV520_00065</name>
</gene>
<dbReference type="GeneID" id="97994126"/>
<evidence type="ECO:0000256" key="2">
    <source>
        <dbReference type="ARBA" id="ARBA00022980"/>
    </source>
</evidence>
<keyword evidence="5" id="KW-0699">rRNA-binding</keyword>
<comment type="caution">
    <text evidence="6">The sequence shown here is derived from an EMBL/GenBank/DDBJ whole genome shotgun (WGS) entry which is preliminary data.</text>
</comment>
<dbReference type="Gene3D" id="3.30.70.1730">
    <property type="match status" value="1"/>
</dbReference>
<dbReference type="Proteomes" id="UP000260649">
    <property type="component" value="Unassembled WGS sequence"/>
</dbReference>
<dbReference type="NCBIfam" id="NF000955">
    <property type="entry name" value="PRK00099.1-1"/>
    <property type="match status" value="1"/>
</dbReference>
<comment type="function">
    <text evidence="5">Forms part of the ribosomal stalk, playing a central role in the interaction of the ribosome with GTP-bound translation factors.</text>
</comment>
<evidence type="ECO:0000256" key="5">
    <source>
        <dbReference type="HAMAP-Rule" id="MF_00362"/>
    </source>
</evidence>
<dbReference type="PANTHER" id="PTHR11560">
    <property type="entry name" value="39S RIBOSOMAL PROTEIN L10, MITOCHONDRIAL"/>
    <property type="match status" value="1"/>
</dbReference>
<proteinExistence type="inferred from homology"/>
<dbReference type="Gene3D" id="6.10.250.290">
    <property type="match status" value="1"/>
</dbReference>
<dbReference type="InterPro" id="IPR002363">
    <property type="entry name" value="Ribosomal_uL10_CS_bac"/>
</dbReference>
<comment type="subunit">
    <text evidence="5">Part of the ribosomal stalk of the 50S ribosomal subunit. The N-terminus interacts with L11 and the large rRNA to form the base of the stalk. The C-terminus forms an elongated spine to which L12 dimers bind in a sequential fashion forming a multimeric L10(L12)X complex.</text>
</comment>
<dbReference type="InterPro" id="IPR022973">
    <property type="entry name" value="Ribosomal_uL10_bac"/>
</dbReference>
<dbReference type="InterPro" id="IPR043141">
    <property type="entry name" value="Ribosomal_uL10-like_sf"/>
</dbReference>
<dbReference type="GO" id="GO:0015934">
    <property type="term" value="C:large ribosomal subunit"/>
    <property type="evidence" value="ECO:0007669"/>
    <property type="project" value="InterPro"/>
</dbReference>
<comment type="similarity">
    <text evidence="1 5">Belongs to the universal ribosomal protein uL10 family.</text>
</comment>